<dbReference type="RefSeq" id="XP_025486958.1">
    <property type="nucleotide sequence ID" value="XM_025636398.1"/>
</dbReference>
<reference evidence="2 3" key="1">
    <citation type="submission" date="2016-12" db="EMBL/GenBank/DDBJ databases">
        <title>The genomes of Aspergillus section Nigri reveals drivers in fungal speciation.</title>
        <authorList>
            <consortium name="DOE Joint Genome Institute"/>
            <person name="Vesth T.C."/>
            <person name="Nybo J."/>
            <person name="Theobald S."/>
            <person name="Brandl J."/>
            <person name="Frisvad J.C."/>
            <person name="Nielsen K.F."/>
            <person name="Lyhne E.K."/>
            <person name="Kogle M.E."/>
            <person name="Kuo A."/>
            <person name="Riley R."/>
            <person name="Clum A."/>
            <person name="Nolan M."/>
            <person name="Lipzen A."/>
            <person name="Salamov A."/>
            <person name="Henrissat B."/>
            <person name="Wiebenga A."/>
            <person name="De Vries R.P."/>
            <person name="Grigoriev I.V."/>
            <person name="Mortensen U.H."/>
            <person name="Andersen M.R."/>
            <person name="Baker S.E."/>
        </authorList>
    </citation>
    <scope>NUCLEOTIDE SEQUENCE [LARGE SCALE GENOMIC DNA]</scope>
    <source>
        <strain evidence="2 3">CBS 121591</strain>
    </source>
</reference>
<keyword evidence="1" id="KW-0472">Membrane</keyword>
<dbReference type="VEuPathDB" id="FungiDB:BO82DRAFT_358806"/>
<keyword evidence="3" id="KW-1185">Reference proteome</keyword>
<keyword evidence="1" id="KW-1133">Transmembrane helix</keyword>
<dbReference type="GeneID" id="37139139"/>
<dbReference type="OrthoDB" id="3436860at2759"/>
<feature type="transmembrane region" description="Helical" evidence="1">
    <location>
        <begin position="107"/>
        <end position="128"/>
    </location>
</feature>
<dbReference type="STRING" id="1448315.A0A319CMM2"/>
<proteinExistence type="predicted"/>
<evidence type="ECO:0008006" key="4">
    <source>
        <dbReference type="Google" id="ProtNLM"/>
    </source>
</evidence>
<accession>A0A319CMM2</accession>
<organism evidence="2 3">
    <name type="scientific">Aspergillus uvarum CBS 121591</name>
    <dbReference type="NCBI Taxonomy" id="1448315"/>
    <lineage>
        <taxon>Eukaryota</taxon>
        <taxon>Fungi</taxon>
        <taxon>Dikarya</taxon>
        <taxon>Ascomycota</taxon>
        <taxon>Pezizomycotina</taxon>
        <taxon>Eurotiomycetes</taxon>
        <taxon>Eurotiomycetidae</taxon>
        <taxon>Eurotiales</taxon>
        <taxon>Aspergillaceae</taxon>
        <taxon>Aspergillus</taxon>
        <taxon>Aspergillus subgen. Circumdati</taxon>
    </lineage>
</organism>
<protein>
    <recommendedName>
        <fullName evidence="4">MARVEL domain-containing protein</fullName>
    </recommendedName>
</protein>
<dbReference type="EMBL" id="KZ821751">
    <property type="protein sequence ID" value="PYH76758.1"/>
    <property type="molecule type" value="Genomic_DNA"/>
</dbReference>
<keyword evidence="1" id="KW-0812">Transmembrane</keyword>
<dbReference type="AlphaFoldDB" id="A0A319CMM2"/>
<evidence type="ECO:0000256" key="1">
    <source>
        <dbReference type="SAM" id="Phobius"/>
    </source>
</evidence>
<gene>
    <name evidence="2" type="ORF">BO82DRAFT_358806</name>
</gene>
<evidence type="ECO:0000313" key="2">
    <source>
        <dbReference type="EMBL" id="PYH76758.1"/>
    </source>
</evidence>
<feature type="transmembrane region" description="Helical" evidence="1">
    <location>
        <begin position="16"/>
        <end position="36"/>
    </location>
</feature>
<dbReference type="Proteomes" id="UP000248340">
    <property type="component" value="Unassembled WGS sequence"/>
</dbReference>
<evidence type="ECO:0000313" key="3">
    <source>
        <dbReference type="Proteomes" id="UP000248340"/>
    </source>
</evidence>
<name>A0A319CMM2_9EURO</name>
<sequence length="151" mass="16660">MVNLALDNHPRLKLRLHIIVGALITLTFILIIARVADKGTPATRTNTWGIAVVNFPPPVLLSESPPVSARFSQWSTQCVKAAVFLAYQTLTTYHERFKRWANPRANMIMDIIDTIFWFALFIISIMGASGGHTTSSKALGGIVAVLALTLW</sequence>